<dbReference type="Gene3D" id="1.20.1280.50">
    <property type="match status" value="1"/>
</dbReference>
<dbReference type="CDD" id="cd22164">
    <property type="entry name" value="F-box_AtSKIP19-like"/>
    <property type="match status" value="1"/>
</dbReference>
<gene>
    <name evidence="2" type="ORF">TSUD_123800</name>
</gene>
<evidence type="ECO:0000259" key="1">
    <source>
        <dbReference type="PROSITE" id="PS50181"/>
    </source>
</evidence>
<dbReference type="Gene3D" id="3.80.10.10">
    <property type="entry name" value="Ribonuclease Inhibitor"/>
    <property type="match status" value="2"/>
</dbReference>
<dbReference type="AlphaFoldDB" id="A0A2Z6NC97"/>
<organism evidence="2 3">
    <name type="scientific">Trifolium subterraneum</name>
    <name type="common">Subterranean clover</name>
    <dbReference type="NCBI Taxonomy" id="3900"/>
    <lineage>
        <taxon>Eukaryota</taxon>
        <taxon>Viridiplantae</taxon>
        <taxon>Streptophyta</taxon>
        <taxon>Embryophyta</taxon>
        <taxon>Tracheophyta</taxon>
        <taxon>Spermatophyta</taxon>
        <taxon>Magnoliopsida</taxon>
        <taxon>eudicotyledons</taxon>
        <taxon>Gunneridae</taxon>
        <taxon>Pentapetalae</taxon>
        <taxon>rosids</taxon>
        <taxon>fabids</taxon>
        <taxon>Fabales</taxon>
        <taxon>Fabaceae</taxon>
        <taxon>Papilionoideae</taxon>
        <taxon>50 kb inversion clade</taxon>
        <taxon>NPAAA clade</taxon>
        <taxon>Hologalegina</taxon>
        <taxon>IRL clade</taxon>
        <taxon>Trifolieae</taxon>
        <taxon>Trifolium</taxon>
    </lineage>
</organism>
<dbReference type="InterPro" id="IPR006553">
    <property type="entry name" value="Leu-rich_rpt_Cys-con_subtyp"/>
</dbReference>
<dbReference type="PANTHER" id="PTHR38926:SF2">
    <property type="entry name" value="F-BOX_LRR-REPEAT PROTEIN 21-RELATED"/>
    <property type="match status" value="1"/>
</dbReference>
<feature type="domain" description="F-box" evidence="1">
    <location>
        <begin position="18"/>
        <end position="65"/>
    </location>
</feature>
<dbReference type="SUPFAM" id="SSF81383">
    <property type="entry name" value="F-box domain"/>
    <property type="match status" value="1"/>
</dbReference>
<dbReference type="SMART" id="SM00367">
    <property type="entry name" value="LRR_CC"/>
    <property type="match status" value="3"/>
</dbReference>
<evidence type="ECO:0000313" key="2">
    <source>
        <dbReference type="EMBL" id="GAU42384.1"/>
    </source>
</evidence>
<accession>A0A2Z6NC97</accession>
<evidence type="ECO:0000313" key="3">
    <source>
        <dbReference type="Proteomes" id="UP000242715"/>
    </source>
</evidence>
<name>A0A2Z6NC97_TRISU</name>
<dbReference type="OrthoDB" id="2095648at2759"/>
<sequence>MASSLNVAKEAEGDSSTVPNWLELPKEITANILQRLDTIDIVKSACQVCPLWWNLCKDPLVWRTIRMTSFSCSLYIHAELVKICHYAVERSCGHLEEVDIEYFCTDQLLECITVNGSNLRRLRLLDCQQISDIGFSEAVRKLPQLEEVDISFCDLLKCSLDVLGRSCPLLKTLKFVTIGLEYFGYEHNDEEAFVIAETMPGIRHLNIRGNMLTNDGLLAILDGCPLLESLNIAECNNLRLSEGLRKRCREQIKYVRMWTPPYDDEDVDHVSYQDSILSAILRSL</sequence>
<reference evidence="3" key="1">
    <citation type="journal article" date="2017" name="Front. Plant Sci.">
        <title>Climate Clever Clovers: New Paradigm to Reduce the Environmental Footprint of Ruminants by Breeding Low Methanogenic Forages Utilizing Haplotype Variation.</title>
        <authorList>
            <person name="Kaur P."/>
            <person name="Appels R."/>
            <person name="Bayer P.E."/>
            <person name="Keeble-Gagnere G."/>
            <person name="Wang J."/>
            <person name="Hirakawa H."/>
            <person name="Shirasawa K."/>
            <person name="Vercoe P."/>
            <person name="Stefanova K."/>
            <person name="Durmic Z."/>
            <person name="Nichols P."/>
            <person name="Revell C."/>
            <person name="Isobe S.N."/>
            <person name="Edwards D."/>
            <person name="Erskine W."/>
        </authorList>
    </citation>
    <scope>NUCLEOTIDE SEQUENCE [LARGE SCALE GENOMIC DNA]</scope>
    <source>
        <strain evidence="3">cv. Daliak</strain>
    </source>
</reference>
<proteinExistence type="predicted"/>
<dbReference type="InterPro" id="IPR001810">
    <property type="entry name" value="F-box_dom"/>
</dbReference>
<dbReference type="PROSITE" id="PS50181">
    <property type="entry name" value="FBOX"/>
    <property type="match status" value="1"/>
</dbReference>
<dbReference type="SUPFAM" id="SSF52047">
    <property type="entry name" value="RNI-like"/>
    <property type="match status" value="1"/>
</dbReference>
<dbReference type="Pfam" id="PF12937">
    <property type="entry name" value="F-box-like"/>
    <property type="match status" value="1"/>
</dbReference>
<dbReference type="InterPro" id="IPR032675">
    <property type="entry name" value="LRR_dom_sf"/>
</dbReference>
<keyword evidence="3" id="KW-1185">Reference proteome</keyword>
<dbReference type="PANTHER" id="PTHR38926">
    <property type="entry name" value="F-BOX DOMAIN CONTAINING PROTEIN, EXPRESSED"/>
    <property type="match status" value="1"/>
</dbReference>
<dbReference type="Proteomes" id="UP000242715">
    <property type="component" value="Unassembled WGS sequence"/>
</dbReference>
<protein>
    <recommendedName>
        <fullName evidence="1">F-box domain-containing protein</fullName>
    </recommendedName>
</protein>
<dbReference type="InterPro" id="IPR036047">
    <property type="entry name" value="F-box-like_dom_sf"/>
</dbReference>
<dbReference type="EMBL" id="DF973916">
    <property type="protein sequence ID" value="GAU42384.1"/>
    <property type="molecule type" value="Genomic_DNA"/>
</dbReference>